<dbReference type="Proteomes" id="UP001607302">
    <property type="component" value="Unassembled WGS sequence"/>
</dbReference>
<organism evidence="1 2">
    <name type="scientific">Vespula squamosa</name>
    <name type="common">Southern yellow jacket</name>
    <name type="synonym">Wasp</name>
    <dbReference type="NCBI Taxonomy" id="30214"/>
    <lineage>
        <taxon>Eukaryota</taxon>
        <taxon>Metazoa</taxon>
        <taxon>Ecdysozoa</taxon>
        <taxon>Arthropoda</taxon>
        <taxon>Hexapoda</taxon>
        <taxon>Insecta</taxon>
        <taxon>Pterygota</taxon>
        <taxon>Neoptera</taxon>
        <taxon>Endopterygota</taxon>
        <taxon>Hymenoptera</taxon>
        <taxon>Apocrita</taxon>
        <taxon>Aculeata</taxon>
        <taxon>Vespoidea</taxon>
        <taxon>Vespidae</taxon>
        <taxon>Vespinae</taxon>
        <taxon>Vespula</taxon>
    </lineage>
</organism>
<reference evidence="1 2" key="1">
    <citation type="journal article" date="2024" name="Ann. Entomol. Soc. Am.">
        <title>Genomic analyses of the southern and eastern yellowjacket wasps (Hymenoptera: Vespidae) reveal evolutionary signatures of social life.</title>
        <authorList>
            <person name="Catto M.A."/>
            <person name="Caine P.B."/>
            <person name="Orr S.E."/>
            <person name="Hunt B.G."/>
            <person name="Goodisman M.A.D."/>
        </authorList>
    </citation>
    <scope>NUCLEOTIDE SEQUENCE [LARGE SCALE GENOMIC DNA]</scope>
    <source>
        <strain evidence="1">233</strain>
        <tissue evidence="1">Head and thorax</tissue>
    </source>
</reference>
<comment type="caution">
    <text evidence="1">The sequence shown here is derived from an EMBL/GenBank/DDBJ whole genome shotgun (WGS) entry which is preliminary data.</text>
</comment>
<gene>
    <name evidence="1" type="ORF">V1478_002696</name>
</gene>
<keyword evidence="2" id="KW-1185">Reference proteome</keyword>
<accession>A0ABD2BTA8</accession>
<proteinExistence type="predicted"/>
<evidence type="ECO:0000313" key="2">
    <source>
        <dbReference type="Proteomes" id="UP001607302"/>
    </source>
</evidence>
<name>A0ABD2BTA8_VESSQ</name>
<dbReference type="AlphaFoldDB" id="A0ABD2BTA8"/>
<evidence type="ECO:0000313" key="1">
    <source>
        <dbReference type="EMBL" id="KAL2736012.1"/>
    </source>
</evidence>
<sequence length="64" mass="7513">MYVGTDRSRLFDKSTRRRCLLFTKEKEGIDIVESMREIANKDTRSCAYTYRQRFSIAIRSIDGG</sequence>
<protein>
    <submittedName>
        <fullName evidence="1">Uncharacterized protein</fullName>
    </submittedName>
</protein>
<dbReference type="EMBL" id="JAUDFV010000056">
    <property type="protein sequence ID" value="KAL2736012.1"/>
    <property type="molecule type" value="Genomic_DNA"/>
</dbReference>